<evidence type="ECO:0000256" key="12">
    <source>
        <dbReference type="ARBA" id="ARBA00023180"/>
    </source>
</evidence>
<evidence type="ECO:0000256" key="1">
    <source>
        <dbReference type="ARBA" id="ARBA00004167"/>
    </source>
</evidence>
<keyword evidence="8" id="KW-0547">Nucleotide-binding</keyword>
<dbReference type="InterPro" id="IPR003591">
    <property type="entry name" value="Leu-rich_rpt_typical-subtyp"/>
</dbReference>
<keyword evidence="7" id="KW-0677">Repeat</keyword>
<evidence type="ECO:0000256" key="4">
    <source>
        <dbReference type="ARBA" id="ARBA00022614"/>
    </source>
</evidence>
<dbReference type="OrthoDB" id="1433055at2759"/>
<dbReference type="PANTHER" id="PTHR48053:SF32">
    <property type="entry name" value="LEUCINE RICH REPEAT FAMILY PROTEIN, EXPRESSED"/>
    <property type="match status" value="1"/>
</dbReference>
<dbReference type="EC" id="2.7.11.1" evidence="2"/>
<organism evidence="18 19">
    <name type="scientific">Klebsormidium nitens</name>
    <name type="common">Green alga</name>
    <name type="synonym">Ulothrix nitens</name>
    <dbReference type="NCBI Taxonomy" id="105231"/>
    <lineage>
        <taxon>Eukaryota</taxon>
        <taxon>Viridiplantae</taxon>
        <taxon>Streptophyta</taxon>
        <taxon>Klebsormidiophyceae</taxon>
        <taxon>Klebsormidiales</taxon>
        <taxon>Klebsormidiaceae</taxon>
        <taxon>Klebsormidium</taxon>
    </lineage>
</organism>
<evidence type="ECO:0000256" key="13">
    <source>
        <dbReference type="ARBA" id="ARBA00047899"/>
    </source>
</evidence>
<proteinExistence type="predicted"/>
<keyword evidence="4" id="KW-0433">Leucine-rich repeat</keyword>
<evidence type="ECO:0000256" key="9">
    <source>
        <dbReference type="ARBA" id="ARBA00022777"/>
    </source>
</evidence>
<dbReference type="FunFam" id="3.80.10.10:FF:000221">
    <property type="entry name" value="Leucine-rich repeat receptor-like protein kinase PXL1"/>
    <property type="match status" value="1"/>
</dbReference>
<dbReference type="GO" id="GO:0004674">
    <property type="term" value="F:protein serine/threonine kinase activity"/>
    <property type="evidence" value="ECO:0007669"/>
    <property type="project" value="UniProtKB-KW"/>
</dbReference>
<comment type="subcellular location">
    <subcellularLocation>
        <location evidence="1">Membrane</location>
        <topology evidence="1">Single-pass membrane protein</topology>
    </subcellularLocation>
</comment>
<dbReference type="Pfam" id="PF00560">
    <property type="entry name" value="LRR_1"/>
    <property type="match status" value="3"/>
</dbReference>
<evidence type="ECO:0000256" key="7">
    <source>
        <dbReference type="ARBA" id="ARBA00022737"/>
    </source>
</evidence>
<sequence>MAQTSSVLMLLGIVALFGAAHAQVLTYPDDVSALMSIKQAIGNNDNGAFATWGIGDPCNNQWQYLVCAATLSLPVAKDSQLMSNYKVVTSLNLNGRGISATLPAAVASLTNLVTLGLSNNKFGGDLTSYDFSGLVKLQSLALDINAFSGTVPKSLASLSATLTELNVANNQFSGVAQELKALKKLKVLTLNNNPLASTIPSWLDGTFTALTDLLLDNNKLGDSDLNGNGLTTCATPTSADLIAYPGHGGETWCINPKLAALKSSLVQLKIWDNELQGNIPVELANLKNLNTLNLNNNALSGSIPVEITTMPKLSIFWVQTNRLTGAIPPEIGNMAALTDIELQLNQLSGPIPQSIANLGPKMNKLQMQNNLLYGAIPDFSKFTNIVRLDLNGNSLGATDEFGNLNTTNPIGIPATLGNLTTLQYLDLSNNKLGGVLPAQLGQLSNLEFFDISGNRFTGALPDSLAKLKKLEQMFVQVNDFSGPIPEWIKNMTSLEDLYLSENGFTGSLPLAIFQAPALKSVTVHTNKLEGPLPTNCNGSTTLAQLDFSDNAFTGPFPLCLTTLELTFLNLENNELTGTLPDALGNWTSIQLLGLGYNKFTGAVPAALCNLLDTLIALDISNNQLAGNISSCLIDHAVEHADDFFFWYDGNSFSCENLDSCPDSDTPDDNPFSGNSTFGKSPPPMPSTPRSPPPPPSVLTPPPPPKKAGASHTFPAVVTMVVLAAAGTFASVF</sequence>
<dbReference type="OMA" id="TSMLDMR"/>
<evidence type="ECO:0000259" key="17">
    <source>
        <dbReference type="Pfam" id="PF23598"/>
    </source>
</evidence>
<evidence type="ECO:0000256" key="6">
    <source>
        <dbReference type="ARBA" id="ARBA00022729"/>
    </source>
</evidence>
<dbReference type="AlphaFoldDB" id="A0A1Y1I796"/>
<evidence type="ECO:0000256" key="14">
    <source>
        <dbReference type="ARBA" id="ARBA00048679"/>
    </source>
</evidence>
<keyword evidence="5" id="KW-0808">Transferase</keyword>
<accession>A0A1Y1I796</accession>
<feature type="compositionally biased region" description="Pro residues" evidence="15">
    <location>
        <begin position="680"/>
        <end position="705"/>
    </location>
</feature>
<feature type="domain" description="Disease resistance R13L4/SHOC-2-like LRR" evidence="17">
    <location>
        <begin position="415"/>
        <end position="499"/>
    </location>
</feature>
<dbReference type="SMART" id="SM00369">
    <property type="entry name" value="LRR_TYP"/>
    <property type="match status" value="6"/>
</dbReference>
<feature type="chain" id="PRO_5013367634" description="non-specific serine/threonine protein kinase" evidence="16">
    <location>
        <begin position="23"/>
        <end position="732"/>
    </location>
</feature>
<evidence type="ECO:0000256" key="10">
    <source>
        <dbReference type="ARBA" id="ARBA00022840"/>
    </source>
</evidence>
<dbReference type="InterPro" id="IPR055414">
    <property type="entry name" value="LRR_R13L4/SHOC2-like"/>
</dbReference>
<feature type="signal peptide" evidence="16">
    <location>
        <begin position="1"/>
        <end position="22"/>
    </location>
</feature>
<evidence type="ECO:0000313" key="19">
    <source>
        <dbReference type="Proteomes" id="UP000054558"/>
    </source>
</evidence>
<keyword evidence="18" id="KW-0675">Receptor</keyword>
<keyword evidence="10" id="KW-0067">ATP-binding</keyword>
<evidence type="ECO:0000256" key="5">
    <source>
        <dbReference type="ARBA" id="ARBA00022679"/>
    </source>
</evidence>
<dbReference type="Proteomes" id="UP000054558">
    <property type="component" value="Unassembled WGS sequence"/>
</dbReference>
<dbReference type="PRINTS" id="PR00019">
    <property type="entry name" value="LEURICHRPT"/>
</dbReference>
<name>A0A1Y1I796_KLENI</name>
<dbReference type="EMBL" id="DF237145">
    <property type="protein sequence ID" value="GAQ84596.1"/>
    <property type="molecule type" value="Genomic_DNA"/>
</dbReference>
<gene>
    <name evidence="18" type="ORF">KFL_001960130</name>
</gene>
<dbReference type="Pfam" id="PF23598">
    <property type="entry name" value="LRR_14"/>
    <property type="match status" value="1"/>
</dbReference>
<dbReference type="GO" id="GO:0016020">
    <property type="term" value="C:membrane"/>
    <property type="evidence" value="ECO:0007669"/>
    <property type="project" value="UniProtKB-SubCell"/>
</dbReference>
<evidence type="ECO:0000256" key="11">
    <source>
        <dbReference type="ARBA" id="ARBA00023136"/>
    </source>
</evidence>
<evidence type="ECO:0000256" key="16">
    <source>
        <dbReference type="SAM" id="SignalP"/>
    </source>
</evidence>
<keyword evidence="19" id="KW-1185">Reference proteome</keyword>
<keyword evidence="3" id="KW-0723">Serine/threonine-protein kinase</keyword>
<keyword evidence="9 18" id="KW-0418">Kinase</keyword>
<protein>
    <recommendedName>
        <fullName evidence="2">non-specific serine/threonine protein kinase</fullName>
        <ecNumber evidence="2">2.7.11.1</ecNumber>
    </recommendedName>
</protein>
<evidence type="ECO:0000256" key="3">
    <source>
        <dbReference type="ARBA" id="ARBA00022527"/>
    </source>
</evidence>
<dbReference type="InterPro" id="IPR001611">
    <property type="entry name" value="Leu-rich_rpt"/>
</dbReference>
<dbReference type="STRING" id="105231.A0A1Y1I796"/>
<feature type="region of interest" description="Disordered" evidence="15">
    <location>
        <begin position="660"/>
        <end position="710"/>
    </location>
</feature>
<keyword evidence="12" id="KW-0325">Glycoprotein</keyword>
<comment type="catalytic activity">
    <reaction evidence="14">
        <text>L-seryl-[protein] + ATP = O-phospho-L-seryl-[protein] + ADP + H(+)</text>
        <dbReference type="Rhea" id="RHEA:17989"/>
        <dbReference type="Rhea" id="RHEA-COMP:9863"/>
        <dbReference type="Rhea" id="RHEA-COMP:11604"/>
        <dbReference type="ChEBI" id="CHEBI:15378"/>
        <dbReference type="ChEBI" id="CHEBI:29999"/>
        <dbReference type="ChEBI" id="CHEBI:30616"/>
        <dbReference type="ChEBI" id="CHEBI:83421"/>
        <dbReference type="ChEBI" id="CHEBI:456216"/>
        <dbReference type="EC" id="2.7.11.1"/>
    </reaction>
</comment>
<dbReference type="InterPro" id="IPR032675">
    <property type="entry name" value="LRR_dom_sf"/>
</dbReference>
<comment type="catalytic activity">
    <reaction evidence="13">
        <text>L-threonyl-[protein] + ATP = O-phospho-L-threonyl-[protein] + ADP + H(+)</text>
        <dbReference type="Rhea" id="RHEA:46608"/>
        <dbReference type="Rhea" id="RHEA-COMP:11060"/>
        <dbReference type="Rhea" id="RHEA-COMP:11605"/>
        <dbReference type="ChEBI" id="CHEBI:15378"/>
        <dbReference type="ChEBI" id="CHEBI:30013"/>
        <dbReference type="ChEBI" id="CHEBI:30616"/>
        <dbReference type="ChEBI" id="CHEBI:61977"/>
        <dbReference type="ChEBI" id="CHEBI:456216"/>
        <dbReference type="EC" id="2.7.11.1"/>
    </reaction>
</comment>
<evidence type="ECO:0000256" key="2">
    <source>
        <dbReference type="ARBA" id="ARBA00012513"/>
    </source>
</evidence>
<dbReference type="SUPFAM" id="SSF52058">
    <property type="entry name" value="L domain-like"/>
    <property type="match status" value="2"/>
</dbReference>
<evidence type="ECO:0000256" key="8">
    <source>
        <dbReference type="ARBA" id="ARBA00022741"/>
    </source>
</evidence>
<reference evidence="18 19" key="1">
    <citation type="journal article" date="2014" name="Nat. Commun.">
        <title>Klebsormidium flaccidum genome reveals primary factors for plant terrestrial adaptation.</title>
        <authorList>
            <person name="Hori K."/>
            <person name="Maruyama F."/>
            <person name="Fujisawa T."/>
            <person name="Togashi T."/>
            <person name="Yamamoto N."/>
            <person name="Seo M."/>
            <person name="Sato S."/>
            <person name="Yamada T."/>
            <person name="Mori H."/>
            <person name="Tajima N."/>
            <person name="Moriyama T."/>
            <person name="Ikeuchi M."/>
            <person name="Watanabe M."/>
            <person name="Wada H."/>
            <person name="Kobayashi K."/>
            <person name="Saito M."/>
            <person name="Masuda T."/>
            <person name="Sasaki-Sekimoto Y."/>
            <person name="Mashiguchi K."/>
            <person name="Awai K."/>
            <person name="Shimojima M."/>
            <person name="Masuda S."/>
            <person name="Iwai M."/>
            <person name="Nobusawa T."/>
            <person name="Narise T."/>
            <person name="Kondo S."/>
            <person name="Saito H."/>
            <person name="Sato R."/>
            <person name="Murakawa M."/>
            <person name="Ihara Y."/>
            <person name="Oshima-Yamada Y."/>
            <person name="Ohtaka K."/>
            <person name="Satoh M."/>
            <person name="Sonobe K."/>
            <person name="Ishii M."/>
            <person name="Ohtani R."/>
            <person name="Kanamori-Sato M."/>
            <person name="Honoki R."/>
            <person name="Miyazaki D."/>
            <person name="Mochizuki H."/>
            <person name="Umetsu J."/>
            <person name="Higashi K."/>
            <person name="Shibata D."/>
            <person name="Kamiya Y."/>
            <person name="Sato N."/>
            <person name="Nakamura Y."/>
            <person name="Tabata S."/>
            <person name="Ida S."/>
            <person name="Kurokawa K."/>
            <person name="Ohta H."/>
        </authorList>
    </citation>
    <scope>NUCLEOTIDE SEQUENCE [LARGE SCALE GENOMIC DNA]</scope>
    <source>
        <strain evidence="18 19">NIES-2285</strain>
    </source>
</reference>
<dbReference type="FunFam" id="3.80.10.10:FF:000095">
    <property type="entry name" value="LRR receptor-like serine/threonine-protein kinase GSO1"/>
    <property type="match status" value="1"/>
</dbReference>
<dbReference type="InterPro" id="IPR051716">
    <property type="entry name" value="Plant_RL_S/T_kinase"/>
</dbReference>
<dbReference type="Gene3D" id="3.80.10.10">
    <property type="entry name" value="Ribonuclease Inhibitor"/>
    <property type="match status" value="3"/>
</dbReference>
<dbReference type="GO" id="GO:0005524">
    <property type="term" value="F:ATP binding"/>
    <property type="evidence" value="ECO:0007669"/>
    <property type="project" value="UniProtKB-KW"/>
</dbReference>
<keyword evidence="6 16" id="KW-0732">Signal</keyword>
<keyword evidence="11" id="KW-0472">Membrane</keyword>
<evidence type="ECO:0000256" key="15">
    <source>
        <dbReference type="SAM" id="MobiDB-lite"/>
    </source>
</evidence>
<dbReference type="PANTHER" id="PTHR48053">
    <property type="entry name" value="LEUCINE RICH REPEAT FAMILY PROTEIN, EXPRESSED"/>
    <property type="match status" value="1"/>
</dbReference>
<evidence type="ECO:0000313" key="18">
    <source>
        <dbReference type="EMBL" id="GAQ84596.1"/>
    </source>
</evidence>